<proteinExistence type="predicted"/>
<gene>
    <name evidence="1" type="ORF">Slati_2736800</name>
</gene>
<name>A0AAW2W167_9LAMI</name>
<dbReference type="PANTHER" id="PTHR33437:SF2">
    <property type="entry name" value="OS06G0361200 PROTEIN"/>
    <property type="match status" value="1"/>
</dbReference>
<reference evidence="1" key="2">
    <citation type="journal article" date="2024" name="Plant">
        <title>Genomic evolution and insights into agronomic trait innovations of Sesamum species.</title>
        <authorList>
            <person name="Miao H."/>
            <person name="Wang L."/>
            <person name="Qu L."/>
            <person name="Liu H."/>
            <person name="Sun Y."/>
            <person name="Le M."/>
            <person name="Wang Q."/>
            <person name="Wei S."/>
            <person name="Zheng Y."/>
            <person name="Lin W."/>
            <person name="Duan Y."/>
            <person name="Cao H."/>
            <person name="Xiong S."/>
            <person name="Wang X."/>
            <person name="Wei L."/>
            <person name="Li C."/>
            <person name="Ma Q."/>
            <person name="Ju M."/>
            <person name="Zhao R."/>
            <person name="Li G."/>
            <person name="Mu C."/>
            <person name="Tian Q."/>
            <person name="Mei H."/>
            <person name="Zhang T."/>
            <person name="Gao T."/>
            <person name="Zhang H."/>
        </authorList>
    </citation>
    <scope>NUCLEOTIDE SEQUENCE</scope>
    <source>
        <strain evidence="1">KEN1</strain>
    </source>
</reference>
<evidence type="ECO:0000313" key="1">
    <source>
        <dbReference type="EMBL" id="KAL0434025.1"/>
    </source>
</evidence>
<organism evidence="1">
    <name type="scientific">Sesamum latifolium</name>
    <dbReference type="NCBI Taxonomy" id="2727402"/>
    <lineage>
        <taxon>Eukaryota</taxon>
        <taxon>Viridiplantae</taxon>
        <taxon>Streptophyta</taxon>
        <taxon>Embryophyta</taxon>
        <taxon>Tracheophyta</taxon>
        <taxon>Spermatophyta</taxon>
        <taxon>Magnoliopsida</taxon>
        <taxon>eudicotyledons</taxon>
        <taxon>Gunneridae</taxon>
        <taxon>Pentapetalae</taxon>
        <taxon>asterids</taxon>
        <taxon>lamiids</taxon>
        <taxon>Lamiales</taxon>
        <taxon>Pedaliaceae</taxon>
        <taxon>Sesamum</taxon>
    </lineage>
</organism>
<dbReference type="EMBL" id="JACGWN010000009">
    <property type="protein sequence ID" value="KAL0434025.1"/>
    <property type="molecule type" value="Genomic_DNA"/>
</dbReference>
<dbReference type="AlphaFoldDB" id="A0AAW2W167"/>
<comment type="caution">
    <text evidence="1">The sequence shown here is derived from an EMBL/GenBank/DDBJ whole genome shotgun (WGS) entry which is preliminary data.</text>
</comment>
<sequence length="155" mass="17868">MQDRQYPFLDSDVPGVFDDLLEANLIDLPEMKRPEEVERKDDPKYCKYHRLVGHAIQDCFVFTDKVMQLAHQGKISLEEDSAAANVIMIKSGYLDSNKNSCNVVHGDDIEDELLEKEDSSDTDECMSAITFIDEDLLLGSKPHYRYLFIARYVRE</sequence>
<reference evidence="1" key="1">
    <citation type="submission" date="2020-06" db="EMBL/GenBank/DDBJ databases">
        <authorList>
            <person name="Li T."/>
            <person name="Hu X."/>
            <person name="Zhang T."/>
            <person name="Song X."/>
            <person name="Zhang H."/>
            <person name="Dai N."/>
            <person name="Sheng W."/>
            <person name="Hou X."/>
            <person name="Wei L."/>
        </authorList>
    </citation>
    <scope>NUCLEOTIDE SEQUENCE</scope>
    <source>
        <strain evidence="1">KEN1</strain>
        <tissue evidence="1">Leaf</tissue>
    </source>
</reference>
<protein>
    <submittedName>
        <fullName evidence="1">Uncharacterized protein</fullName>
    </submittedName>
</protein>
<accession>A0AAW2W167</accession>
<dbReference type="PANTHER" id="PTHR33437">
    <property type="entry name" value="OS06G0361200 PROTEIN"/>
    <property type="match status" value="1"/>
</dbReference>